<evidence type="ECO:0000256" key="6">
    <source>
        <dbReference type="ARBA" id="ARBA00022722"/>
    </source>
</evidence>
<evidence type="ECO:0000256" key="10">
    <source>
        <dbReference type="ARBA" id="ARBA00022801"/>
    </source>
</evidence>
<keyword evidence="13 15" id="KW-0464">Manganese</keyword>
<evidence type="ECO:0000256" key="7">
    <source>
        <dbReference type="ARBA" id="ARBA00022723"/>
    </source>
</evidence>
<keyword evidence="15" id="KW-0732">Signal</keyword>
<feature type="chain" id="PRO_5042662889" description="Uridylate-specific endoribonuclease" evidence="15">
    <location>
        <begin position="18"/>
        <end position="370"/>
    </location>
</feature>
<comment type="subcellular location">
    <subcellularLocation>
        <location evidence="2">Secreted</location>
    </subcellularLocation>
</comment>
<feature type="signal peptide" evidence="15">
    <location>
        <begin position="1"/>
        <end position="17"/>
    </location>
</feature>
<dbReference type="PROSITE" id="PS51959">
    <property type="entry name" value="ENDOU"/>
    <property type="match status" value="1"/>
</dbReference>
<dbReference type="InterPro" id="IPR039787">
    <property type="entry name" value="ENDOU"/>
</dbReference>
<keyword evidence="7 15" id="KW-0479">Metal-binding</keyword>
<dbReference type="GO" id="GO:0005576">
    <property type="term" value="C:extracellular region"/>
    <property type="evidence" value="ECO:0007669"/>
    <property type="project" value="UniProtKB-SubCell"/>
</dbReference>
<evidence type="ECO:0000256" key="13">
    <source>
        <dbReference type="ARBA" id="ARBA00023211"/>
    </source>
</evidence>
<evidence type="ECO:0000256" key="11">
    <source>
        <dbReference type="ARBA" id="ARBA00022884"/>
    </source>
</evidence>
<dbReference type="PROSITE" id="PS00524">
    <property type="entry name" value="SMB_1"/>
    <property type="match status" value="2"/>
</dbReference>
<dbReference type="SMART" id="SM00201">
    <property type="entry name" value="SO"/>
    <property type="match status" value="2"/>
</dbReference>
<dbReference type="EC" id="4.6.1.-" evidence="15"/>
<feature type="domain" description="SMB" evidence="16">
    <location>
        <begin position="17"/>
        <end position="60"/>
    </location>
</feature>
<evidence type="ECO:0000259" key="17">
    <source>
        <dbReference type="PROSITE" id="PS51959"/>
    </source>
</evidence>
<dbReference type="InterPro" id="IPR037227">
    <property type="entry name" value="EndoU-like"/>
</dbReference>
<keyword evidence="10 15" id="KW-0378">Hydrolase</keyword>
<dbReference type="GO" id="GO:0016787">
    <property type="term" value="F:hydrolase activity"/>
    <property type="evidence" value="ECO:0007669"/>
    <property type="project" value="UniProtKB-KW"/>
</dbReference>
<dbReference type="CDD" id="cd21159">
    <property type="entry name" value="XendoU"/>
    <property type="match status" value="1"/>
</dbReference>
<accession>A0AAN8JEG5</accession>
<dbReference type="GO" id="GO:0006955">
    <property type="term" value="P:immune response"/>
    <property type="evidence" value="ECO:0007669"/>
    <property type="project" value="InterPro"/>
</dbReference>
<evidence type="ECO:0000256" key="15">
    <source>
        <dbReference type="RuleBase" id="RU367085"/>
    </source>
</evidence>
<keyword evidence="12" id="KW-1015">Disulfide bond</keyword>
<evidence type="ECO:0000256" key="14">
    <source>
        <dbReference type="ARBA" id="ARBA00023239"/>
    </source>
</evidence>
<evidence type="ECO:0000313" key="18">
    <source>
        <dbReference type="EMBL" id="KAK6173059.1"/>
    </source>
</evidence>
<proteinExistence type="inferred from homology"/>
<gene>
    <name evidence="18" type="ORF">SNE40_016592</name>
</gene>
<feature type="domain" description="SMB" evidence="16">
    <location>
        <begin position="61"/>
        <end position="101"/>
    </location>
</feature>
<dbReference type="InterPro" id="IPR020436">
    <property type="entry name" value="SMB_chordata"/>
</dbReference>
<dbReference type="GO" id="GO:0030247">
    <property type="term" value="F:polysaccharide binding"/>
    <property type="evidence" value="ECO:0007669"/>
    <property type="project" value="InterPro"/>
</dbReference>
<evidence type="ECO:0000259" key="16">
    <source>
        <dbReference type="PROSITE" id="PS50958"/>
    </source>
</evidence>
<keyword evidence="6 15" id="KW-0540">Nuclease</keyword>
<dbReference type="GO" id="GO:0003723">
    <property type="term" value="F:RNA binding"/>
    <property type="evidence" value="ECO:0007669"/>
    <property type="project" value="UniProtKB-UniRule"/>
</dbReference>
<comment type="cofactor">
    <cofactor evidence="1 15">
        <name>Mn(2+)</name>
        <dbReference type="ChEBI" id="CHEBI:29035"/>
    </cofactor>
</comment>
<dbReference type="PROSITE" id="PS50958">
    <property type="entry name" value="SMB_2"/>
    <property type="match status" value="2"/>
</dbReference>
<dbReference type="InterPro" id="IPR036024">
    <property type="entry name" value="Somatomedin_B-like_dom_sf"/>
</dbReference>
<dbReference type="InterPro" id="IPR018998">
    <property type="entry name" value="EndoU_C"/>
</dbReference>
<evidence type="ECO:0000313" key="19">
    <source>
        <dbReference type="Proteomes" id="UP001347796"/>
    </source>
</evidence>
<feature type="domain" description="EndoU" evidence="17">
    <location>
        <begin position="107"/>
        <end position="370"/>
    </location>
</feature>
<dbReference type="GO" id="GO:0004521">
    <property type="term" value="F:RNA endonuclease activity"/>
    <property type="evidence" value="ECO:0007669"/>
    <property type="project" value="UniProtKB-UniRule"/>
</dbReference>
<dbReference type="Pfam" id="PF01033">
    <property type="entry name" value="Somatomedin_B"/>
    <property type="match status" value="2"/>
</dbReference>
<dbReference type="GO" id="GO:0046872">
    <property type="term" value="F:metal ion binding"/>
    <property type="evidence" value="ECO:0007669"/>
    <property type="project" value="UniProtKB-UniRule"/>
</dbReference>
<dbReference type="PANTHER" id="PTHR12439">
    <property type="entry name" value="PLACENTAL PROTEIN 11-RELATED"/>
    <property type="match status" value="1"/>
</dbReference>
<dbReference type="Proteomes" id="UP001347796">
    <property type="component" value="Unassembled WGS sequence"/>
</dbReference>
<evidence type="ECO:0000256" key="3">
    <source>
        <dbReference type="ARBA" id="ARBA00010168"/>
    </source>
</evidence>
<evidence type="ECO:0000256" key="8">
    <source>
        <dbReference type="ARBA" id="ARBA00022737"/>
    </source>
</evidence>
<dbReference type="EMBL" id="JAZGQO010000011">
    <property type="protein sequence ID" value="KAK6173059.1"/>
    <property type="molecule type" value="Genomic_DNA"/>
</dbReference>
<reference evidence="18 19" key="1">
    <citation type="submission" date="2024-01" db="EMBL/GenBank/DDBJ databases">
        <title>The genome of the rayed Mediterranean limpet Patella caerulea (Linnaeus, 1758).</title>
        <authorList>
            <person name="Anh-Thu Weber A."/>
            <person name="Halstead-Nussloch G."/>
        </authorList>
    </citation>
    <scope>NUCLEOTIDE SEQUENCE [LARGE SCALE GENOMIC DNA]</scope>
    <source>
        <strain evidence="18">AATW-2023a</strain>
        <tissue evidence="18">Whole specimen</tissue>
    </source>
</reference>
<comment type="caution">
    <text evidence="18">The sequence shown here is derived from an EMBL/GenBank/DDBJ whole genome shotgun (WGS) entry which is preliminary data.</text>
</comment>
<dbReference type="GO" id="GO:0016829">
    <property type="term" value="F:lyase activity"/>
    <property type="evidence" value="ECO:0007669"/>
    <property type="project" value="UniProtKB-KW"/>
</dbReference>
<keyword evidence="11 15" id="KW-0694">RNA-binding</keyword>
<evidence type="ECO:0000256" key="9">
    <source>
        <dbReference type="ARBA" id="ARBA00022759"/>
    </source>
</evidence>
<evidence type="ECO:0000256" key="1">
    <source>
        <dbReference type="ARBA" id="ARBA00001936"/>
    </source>
</evidence>
<evidence type="ECO:0000256" key="4">
    <source>
        <dbReference type="ARBA" id="ARBA00011245"/>
    </source>
</evidence>
<dbReference type="Pfam" id="PF09412">
    <property type="entry name" value="XendoU"/>
    <property type="match status" value="1"/>
</dbReference>
<keyword evidence="19" id="KW-1185">Reference proteome</keyword>
<dbReference type="SUPFAM" id="SSF90188">
    <property type="entry name" value="Somatomedin B domain"/>
    <property type="match status" value="2"/>
</dbReference>
<evidence type="ECO:0000256" key="2">
    <source>
        <dbReference type="ARBA" id="ARBA00004613"/>
    </source>
</evidence>
<keyword evidence="5" id="KW-0964">Secreted</keyword>
<comment type="catalytic activity">
    <reaction evidence="15">
        <text>ribonucleotidyl-uridine-RNA = a 5'-end dephospho-uridine-RNA + a 3'-end 2',3'-cyclophospho-ribonucleotide-RNA</text>
        <dbReference type="Rhea" id="RHEA:67792"/>
        <dbReference type="Rhea" id="RHEA-COMP:10464"/>
        <dbReference type="Rhea" id="RHEA-COMP:17354"/>
        <dbReference type="Rhea" id="RHEA-COMP:17356"/>
        <dbReference type="ChEBI" id="CHEBI:83064"/>
        <dbReference type="ChEBI" id="CHEBI:173117"/>
        <dbReference type="ChEBI" id="CHEBI:173224"/>
    </reaction>
</comment>
<protein>
    <recommendedName>
        <fullName evidence="15">Uridylate-specific endoribonuclease</fullName>
        <ecNumber evidence="15">4.6.1.-</ecNumber>
    </recommendedName>
</protein>
<organism evidence="18 19">
    <name type="scientific">Patella caerulea</name>
    <name type="common">Rayed Mediterranean limpet</name>
    <dbReference type="NCBI Taxonomy" id="87958"/>
    <lineage>
        <taxon>Eukaryota</taxon>
        <taxon>Metazoa</taxon>
        <taxon>Spiralia</taxon>
        <taxon>Lophotrochozoa</taxon>
        <taxon>Mollusca</taxon>
        <taxon>Gastropoda</taxon>
        <taxon>Patellogastropoda</taxon>
        <taxon>Patelloidea</taxon>
        <taxon>Patellidae</taxon>
        <taxon>Patella</taxon>
    </lineage>
</organism>
<sequence length="370" mass="41081">MHASFVLLVSLVAYSQASTSCTGRCGSAYDRNQPCQCNDLCPNYSNCCSDYNTLCLGQSPGSCQGRCGSNLDNSQSCQCNSHCKQFNDCCNDYDILCGGGDDGGTGSGGDVTALMEDLWASDVDRFAESEYELNYQSQTNDNDRVDRANSRLFTSLNEARFSRATYRTFILLLDNYNINVGQADDISATEWDEIENFLDEILATSVMQKAFTFLHTYGYVPKDPVEWRDILKEMWFNLYPRSSSKPVLDSSGFEHVLVGEEKSTSIGGFHNWIQFYLEEKAGRLDYTGWVSQALPRTVGSQFKWNGKWKGLGSFLVGVSPEFDVAIYTVCAILKPNSVCSFTLDGRAVSIQSYNIGHKSGIQLATAYVRA</sequence>
<evidence type="ECO:0000256" key="12">
    <source>
        <dbReference type="ARBA" id="ARBA00023157"/>
    </source>
</evidence>
<dbReference type="GO" id="GO:0005044">
    <property type="term" value="F:scavenger receptor activity"/>
    <property type="evidence" value="ECO:0007669"/>
    <property type="project" value="InterPro"/>
</dbReference>
<dbReference type="AlphaFoldDB" id="A0AAN8JEG5"/>
<dbReference type="InterPro" id="IPR001212">
    <property type="entry name" value="Somatomedin_B_dom"/>
</dbReference>
<comment type="similarity">
    <text evidence="3 15">Belongs to the ENDOU family.</text>
</comment>
<dbReference type="Gene3D" id="4.10.410.20">
    <property type="match status" value="2"/>
</dbReference>
<dbReference type="PRINTS" id="PR00022">
    <property type="entry name" value="SOMATOMEDINB"/>
</dbReference>
<comment type="subunit">
    <text evidence="4 15">Monomer.</text>
</comment>
<name>A0AAN8JEG5_PATCE</name>
<keyword evidence="14" id="KW-0456">Lyase</keyword>
<keyword evidence="8" id="KW-0677">Repeat</keyword>
<dbReference type="SUPFAM" id="SSF142877">
    <property type="entry name" value="EndoU-like"/>
    <property type="match status" value="1"/>
</dbReference>
<evidence type="ECO:0000256" key="5">
    <source>
        <dbReference type="ARBA" id="ARBA00022525"/>
    </source>
</evidence>
<keyword evidence="9 15" id="KW-0255">Endonuclease</keyword>
<dbReference type="PANTHER" id="PTHR12439:SF42">
    <property type="entry name" value="ENDORIBONUCLEASE-RELATED"/>
    <property type="match status" value="1"/>
</dbReference>